<dbReference type="InterPro" id="IPR031167">
    <property type="entry name" value="G_OBG"/>
</dbReference>
<comment type="caution">
    <text evidence="6">Lacks conserved residue(s) required for the propagation of feature annotation.</text>
</comment>
<proteinExistence type="inferred from homology"/>
<evidence type="ECO:0000256" key="6">
    <source>
        <dbReference type="HAMAP-Rule" id="MF_00944"/>
    </source>
</evidence>
<keyword evidence="5" id="KW-0460">Magnesium</keyword>
<dbReference type="OrthoDB" id="9807318at2"/>
<dbReference type="SUPFAM" id="SSF52540">
    <property type="entry name" value="P-loop containing nucleoside triphosphate hydrolases"/>
    <property type="match status" value="1"/>
</dbReference>
<dbReference type="PIRSF" id="PIRSF006641">
    <property type="entry name" value="CHP00092"/>
    <property type="match status" value="1"/>
</dbReference>
<dbReference type="InterPro" id="IPR027417">
    <property type="entry name" value="P-loop_NTPase"/>
</dbReference>
<accession>A0A0U9HDF9</accession>
<evidence type="ECO:0000256" key="5">
    <source>
        <dbReference type="ARBA" id="ARBA00022842"/>
    </source>
</evidence>
<organism evidence="9">
    <name type="scientific">Tepidanaerobacter syntrophicus</name>
    <dbReference type="NCBI Taxonomy" id="224999"/>
    <lineage>
        <taxon>Bacteria</taxon>
        <taxon>Bacillati</taxon>
        <taxon>Bacillota</taxon>
        <taxon>Clostridia</taxon>
        <taxon>Thermosediminibacterales</taxon>
        <taxon>Tepidanaerobacteraceae</taxon>
        <taxon>Tepidanaerobacter</taxon>
    </lineage>
</organism>
<dbReference type="HAMAP" id="MF_00944">
    <property type="entry name" value="YchF_OLA1_ATPase"/>
    <property type="match status" value="1"/>
</dbReference>
<evidence type="ECO:0000313" key="9">
    <source>
        <dbReference type="EMBL" id="GAQ24534.1"/>
    </source>
</evidence>
<reference evidence="9" key="1">
    <citation type="journal article" date="2016" name="Genome Announc.">
        <title>Draft Genome Sequence of the Syntrophic Lactate-Degrading Bacterium Tepidanaerobacter syntrophicus JLT.</title>
        <authorList>
            <person name="Matsuura N."/>
            <person name="Ohashi A."/>
            <person name="Tourlousse D.M."/>
            <person name="Sekiguchi Y."/>
        </authorList>
    </citation>
    <scope>NUCLEOTIDE SEQUENCE [LARGE SCALE GENOMIC DNA]</scope>
    <source>
        <strain evidence="9">JL</strain>
    </source>
</reference>
<dbReference type="GO" id="GO:0016887">
    <property type="term" value="F:ATP hydrolysis activity"/>
    <property type="evidence" value="ECO:0007669"/>
    <property type="project" value="UniProtKB-UniRule"/>
</dbReference>
<dbReference type="FunFam" id="1.10.150.300:FF:000001">
    <property type="entry name" value="Ribosome-binding ATPase YchF"/>
    <property type="match status" value="1"/>
</dbReference>
<gene>
    <name evidence="6" type="primary">ychF</name>
    <name evidence="9" type="ORF">TSYNT_5378</name>
</gene>
<dbReference type="InterPro" id="IPR006073">
    <property type="entry name" value="GTP-bd"/>
</dbReference>
<name>A0A0U9HDF9_9FIRM</name>
<dbReference type="InterPro" id="IPR023192">
    <property type="entry name" value="TGS-like_dom_sf"/>
</dbReference>
<dbReference type="GO" id="GO:0005524">
    <property type="term" value="F:ATP binding"/>
    <property type="evidence" value="ECO:0007669"/>
    <property type="project" value="UniProtKB-UniRule"/>
</dbReference>
<evidence type="ECO:0000313" key="10">
    <source>
        <dbReference type="Proteomes" id="UP000062160"/>
    </source>
</evidence>
<dbReference type="FunFam" id="3.10.20.30:FF:000001">
    <property type="entry name" value="Ribosome-binding ATPase YchF"/>
    <property type="match status" value="1"/>
</dbReference>
<dbReference type="GO" id="GO:0043023">
    <property type="term" value="F:ribosomal large subunit binding"/>
    <property type="evidence" value="ECO:0007669"/>
    <property type="project" value="UniProtKB-UniRule"/>
</dbReference>
<dbReference type="InterPro" id="IPR004396">
    <property type="entry name" value="ATPase_YchF/OLA1"/>
</dbReference>
<dbReference type="InterPro" id="IPR012675">
    <property type="entry name" value="Beta-grasp_dom_sf"/>
</dbReference>
<keyword evidence="10" id="KW-1185">Reference proteome</keyword>
<evidence type="ECO:0000259" key="7">
    <source>
        <dbReference type="PROSITE" id="PS51710"/>
    </source>
</evidence>
<comment type="function">
    <text evidence="6">ATPase that binds to both the 70S ribosome and the 50S ribosomal subunit in a nucleotide-independent manner.</text>
</comment>
<keyword evidence="3 6" id="KW-0547">Nucleotide-binding</keyword>
<dbReference type="Pfam" id="PF06071">
    <property type="entry name" value="YchF-GTPase_C"/>
    <property type="match status" value="1"/>
</dbReference>
<evidence type="ECO:0000256" key="1">
    <source>
        <dbReference type="ARBA" id="ARBA00001946"/>
    </source>
</evidence>
<feature type="domain" description="TGS" evidence="8">
    <location>
        <begin position="273"/>
        <end position="357"/>
    </location>
</feature>
<sequence length="359" mass="40538">MKVGLIGLPTVGKTTFFNLLTHAGIETSAFQSGKLDANFGLAKVPDERVDFLAEIYKPKKVTYAQIEVTDIPGLTRGEGKGGNQFLDNIRKVDCLVHIVRAFKDENVIHPEGSIDVLRDIENINLELLLADLQLVETRLERINTSKKITKEAEAEREILKKLREPLENEIGVSDIELSDEEKKMIEHLDFFTAKPMIIVVNIDEDQLVNGWEQREEVLRYCKEKNLPVLEISAKTEVELSELDEGDRAEFMKELNIKESGIDMLAKAIYEKLDLISFLTAGEDEVKAWTIKKGTNAKAAAGKIHSDIERGFIRAEVINFKDFKECGGSMAKARELGKLRLEGKEYIVQDGDIINFRFNV</sequence>
<dbReference type="Gene3D" id="3.40.50.300">
    <property type="entry name" value="P-loop containing nucleotide triphosphate hydrolases"/>
    <property type="match status" value="1"/>
</dbReference>
<dbReference type="CDD" id="cd04867">
    <property type="entry name" value="TGS_YchF_OLA1"/>
    <property type="match status" value="1"/>
</dbReference>
<dbReference type="InterPro" id="IPR004095">
    <property type="entry name" value="TGS"/>
</dbReference>
<evidence type="ECO:0000256" key="3">
    <source>
        <dbReference type="ARBA" id="ARBA00022741"/>
    </source>
</evidence>
<dbReference type="GO" id="GO:0046872">
    <property type="term" value="F:metal ion binding"/>
    <property type="evidence" value="ECO:0007669"/>
    <property type="project" value="UniProtKB-KW"/>
</dbReference>
<dbReference type="AlphaFoldDB" id="A0A0U9HDF9"/>
<dbReference type="Gene3D" id="3.10.20.30">
    <property type="match status" value="1"/>
</dbReference>
<dbReference type="RefSeq" id="WP_059031590.1">
    <property type="nucleotide sequence ID" value="NZ_DF976999.1"/>
</dbReference>
<dbReference type="GO" id="GO:0005737">
    <property type="term" value="C:cytoplasm"/>
    <property type="evidence" value="ECO:0007669"/>
    <property type="project" value="TreeGrafter"/>
</dbReference>
<dbReference type="InterPro" id="IPR012676">
    <property type="entry name" value="TGS-like"/>
</dbReference>
<evidence type="ECO:0000256" key="2">
    <source>
        <dbReference type="ARBA" id="ARBA00022723"/>
    </source>
</evidence>
<dbReference type="SUPFAM" id="SSF81271">
    <property type="entry name" value="TGS-like"/>
    <property type="match status" value="1"/>
</dbReference>
<dbReference type="EMBL" id="DF976999">
    <property type="protein sequence ID" value="GAQ24534.1"/>
    <property type="molecule type" value="Genomic_DNA"/>
</dbReference>
<dbReference type="PROSITE" id="PS51880">
    <property type="entry name" value="TGS"/>
    <property type="match status" value="1"/>
</dbReference>
<evidence type="ECO:0000259" key="8">
    <source>
        <dbReference type="PROSITE" id="PS51880"/>
    </source>
</evidence>
<dbReference type="Proteomes" id="UP000062160">
    <property type="component" value="Unassembled WGS sequence"/>
</dbReference>
<dbReference type="NCBIfam" id="TIGR00092">
    <property type="entry name" value="redox-regulated ATPase YchF"/>
    <property type="match status" value="1"/>
</dbReference>
<comment type="cofactor">
    <cofactor evidence="1">
        <name>Mg(2+)</name>
        <dbReference type="ChEBI" id="CHEBI:18420"/>
    </cofactor>
</comment>
<dbReference type="PROSITE" id="PS51710">
    <property type="entry name" value="G_OBG"/>
    <property type="match status" value="1"/>
</dbReference>
<protein>
    <recommendedName>
        <fullName evidence="6">Ribosome-binding ATPase YchF</fullName>
    </recommendedName>
</protein>
<dbReference type="Gene3D" id="1.10.150.300">
    <property type="entry name" value="TGS-like domain"/>
    <property type="match status" value="1"/>
</dbReference>
<dbReference type="Pfam" id="PF01926">
    <property type="entry name" value="MMR_HSR1"/>
    <property type="match status" value="1"/>
</dbReference>
<evidence type="ECO:0000256" key="4">
    <source>
        <dbReference type="ARBA" id="ARBA00022840"/>
    </source>
</evidence>
<keyword evidence="4 6" id="KW-0067">ATP-binding</keyword>
<dbReference type="PANTHER" id="PTHR23305:SF18">
    <property type="entry name" value="OBG-TYPE G DOMAIN-CONTAINING PROTEIN"/>
    <property type="match status" value="1"/>
</dbReference>
<keyword evidence="2" id="KW-0479">Metal-binding</keyword>
<dbReference type="GO" id="GO:0005525">
    <property type="term" value="F:GTP binding"/>
    <property type="evidence" value="ECO:0007669"/>
    <property type="project" value="InterPro"/>
</dbReference>
<dbReference type="PANTHER" id="PTHR23305">
    <property type="entry name" value="OBG GTPASE FAMILY"/>
    <property type="match status" value="1"/>
</dbReference>
<dbReference type="PRINTS" id="PR00326">
    <property type="entry name" value="GTP1OBG"/>
</dbReference>
<comment type="similarity">
    <text evidence="6">Belongs to the TRAFAC class OBG-HflX-like GTPase superfamily. OBG GTPase family. YchF/OLA1 subfamily.</text>
</comment>
<dbReference type="InterPro" id="IPR013029">
    <property type="entry name" value="YchF_C"/>
</dbReference>
<feature type="domain" description="OBG-type G" evidence="7">
    <location>
        <begin position="1"/>
        <end position="251"/>
    </location>
</feature>
<dbReference type="STRING" id="224999.GCA_001485475_00530"/>